<name>A0A8H3PFL9_9LECA</name>
<sequence>MALGPNCTVGIWFNPVPAAQPPTVWHTCEESIYQPMTSTCFASGDGPFNVAAVNLHTLPAVGTNGSQVDSGYPSYIIVPQTYDDTYTDAPADAETPIER</sequence>
<comment type="caution">
    <text evidence="1">The sequence shown here is derived from an EMBL/GenBank/DDBJ whole genome shotgun (WGS) entry which is preliminary data.</text>
</comment>
<dbReference type="EMBL" id="CAJPDT010000123">
    <property type="protein sequence ID" value="CAF9939797.1"/>
    <property type="molecule type" value="Genomic_DNA"/>
</dbReference>
<dbReference type="Proteomes" id="UP000664534">
    <property type="component" value="Unassembled WGS sequence"/>
</dbReference>
<gene>
    <name evidence="1" type="ORF">IMSHALPRED_001638</name>
</gene>
<evidence type="ECO:0000313" key="1">
    <source>
        <dbReference type="EMBL" id="CAF9939797.1"/>
    </source>
</evidence>
<organism evidence="1 2">
    <name type="scientific">Imshaugia aleurites</name>
    <dbReference type="NCBI Taxonomy" id="172621"/>
    <lineage>
        <taxon>Eukaryota</taxon>
        <taxon>Fungi</taxon>
        <taxon>Dikarya</taxon>
        <taxon>Ascomycota</taxon>
        <taxon>Pezizomycotina</taxon>
        <taxon>Lecanoromycetes</taxon>
        <taxon>OSLEUM clade</taxon>
        <taxon>Lecanoromycetidae</taxon>
        <taxon>Lecanorales</taxon>
        <taxon>Lecanorineae</taxon>
        <taxon>Parmeliaceae</taxon>
        <taxon>Imshaugia</taxon>
    </lineage>
</organism>
<dbReference type="OrthoDB" id="5397460at2759"/>
<accession>A0A8H3PFL9</accession>
<protein>
    <submittedName>
        <fullName evidence="1">Uncharacterized protein</fullName>
    </submittedName>
</protein>
<proteinExistence type="predicted"/>
<keyword evidence="2" id="KW-1185">Reference proteome</keyword>
<reference evidence="1" key="1">
    <citation type="submission" date="2021-03" db="EMBL/GenBank/DDBJ databases">
        <authorList>
            <person name="Tagirdzhanova G."/>
        </authorList>
    </citation>
    <scope>NUCLEOTIDE SEQUENCE</scope>
</reference>
<dbReference type="AlphaFoldDB" id="A0A8H3PFL9"/>
<evidence type="ECO:0000313" key="2">
    <source>
        <dbReference type="Proteomes" id="UP000664534"/>
    </source>
</evidence>